<evidence type="ECO:0000259" key="8">
    <source>
        <dbReference type="PROSITE" id="PS50850"/>
    </source>
</evidence>
<evidence type="ECO:0000256" key="5">
    <source>
        <dbReference type="ARBA" id="ARBA00022989"/>
    </source>
</evidence>
<evidence type="ECO:0000313" key="9">
    <source>
        <dbReference type="EMBL" id="SUZ49741.1"/>
    </source>
</evidence>
<feature type="transmembrane region" description="Helical" evidence="7">
    <location>
        <begin position="313"/>
        <end position="330"/>
    </location>
</feature>
<dbReference type="EMBL" id="UINC01000133">
    <property type="protein sequence ID" value="SUZ49741.1"/>
    <property type="molecule type" value="Genomic_DNA"/>
</dbReference>
<comment type="subcellular location">
    <subcellularLocation>
        <location evidence="1">Cell membrane</location>
        <topology evidence="1">Multi-pass membrane protein</topology>
    </subcellularLocation>
</comment>
<dbReference type="Pfam" id="PF07690">
    <property type="entry name" value="MFS_1"/>
    <property type="match status" value="1"/>
</dbReference>
<evidence type="ECO:0000256" key="2">
    <source>
        <dbReference type="ARBA" id="ARBA00022448"/>
    </source>
</evidence>
<feature type="transmembrane region" description="Helical" evidence="7">
    <location>
        <begin position="64"/>
        <end position="86"/>
    </location>
</feature>
<dbReference type="GO" id="GO:0008270">
    <property type="term" value="F:zinc ion binding"/>
    <property type="evidence" value="ECO:0007669"/>
    <property type="project" value="InterPro"/>
</dbReference>
<sequence length="451" mass="47616">MNDQSSAADSPESRLNRSHPVFGSPGFLRLWIAQVVSAFGDWIGFLAIIEIARRIGGDQPGSAIALVMLARVLPGFFLASVGGVIVDRVNRKRLLISCDILRAGVLLTIPFIERVWGLVLASLVLELATSLWGPAKEAIVPNLVPKEQLTAANSLSLVAAYGTFPLAAGAFIGLAKFAEWLGGSSIGQVEWALALDALTFLVAAALIAALPLIRHRRDADDAPSIDLAQGVRELREGWSFIAISPQVRAVLIGLGTGMIGGGMLIPLGAVFNDVVLGAGNAGFGTILVTMGLGVASGVSVLSAVQRRLDKERIFVASIFGAGICLLFAVTSSNTLLTLSGVFAMGICAGSVYVLGFTLLHEHVEEQLRGRVFSALYTLVRFCLLLSITVGGFLSDGFNWFFGVVFDNEIAVGSWTMALPGVRGALWLASSFMLVAAALAWISLRAPQKKSP</sequence>
<feature type="transmembrane region" description="Helical" evidence="7">
    <location>
        <begin position="154"/>
        <end position="175"/>
    </location>
</feature>
<keyword evidence="2" id="KW-0813">Transport</keyword>
<feature type="transmembrane region" description="Helical" evidence="7">
    <location>
        <begin position="31"/>
        <end position="52"/>
    </location>
</feature>
<organism evidence="9">
    <name type="scientific">marine metagenome</name>
    <dbReference type="NCBI Taxonomy" id="408172"/>
    <lineage>
        <taxon>unclassified sequences</taxon>
        <taxon>metagenomes</taxon>
        <taxon>ecological metagenomes</taxon>
    </lineage>
</organism>
<evidence type="ECO:0000256" key="1">
    <source>
        <dbReference type="ARBA" id="ARBA00004651"/>
    </source>
</evidence>
<keyword evidence="6 7" id="KW-0472">Membrane</keyword>
<dbReference type="PANTHER" id="PTHR43266">
    <property type="entry name" value="MACROLIDE-EFFLUX PROTEIN"/>
    <property type="match status" value="1"/>
</dbReference>
<dbReference type="Gene3D" id="1.20.1250.20">
    <property type="entry name" value="MFS general substrate transporter like domains"/>
    <property type="match status" value="1"/>
</dbReference>
<dbReference type="AlphaFoldDB" id="A0A381N561"/>
<dbReference type="SUPFAM" id="SSF103473">
    <property type="entry name" value="MFS general substrate transporter"/>
    <property type="match status" value="1"/>
</dbReference>
<dbReference type="GO" id="GO:0022857">
    <property type="term" value="F:transmembrane transporter activity"/>
    <property type="evidence" value="ECO:0007669"/>
    <property type="project" value="InterPro"/>
</dbReference>
<evidence type="ECO:0000256" key="4">
    <source>
        <dbReference type="ARBA" id="ARBA00022692"/>
    </source>
</evidence>
<dbReference type="PANTHER" id="PTHR43266:SF2">
    <property type="entry name" value="MAJOR FACILITATOR SUPERFAMILY (MFS) PROFILE DOMAIN-CONTAINING PROTEIN"/>
    <property type="match status" value="1"/>
</dbReference>
<keyword evidence="3" id="KW-1003">Cell membrane</keyword>
<dbReference type="InterPro" id="IPR036259">
    <property type="entry name" value="MFS_trans_sf"/>
</dbReference>
<proteinExistence type="predicted"/>
<feature type="transmembrane region" description="Helical" evidence="7">
    <location>
        <begin position="191"/>
        <end position="213"/>
    </location>
</feature>
<feature type="transmembrane region" description="Helical" evidence="7">
    <location>
        <begin position="336"/>
        <end position="359"/>
    </location>
</feature>
<dbReference type="InterPro" id="IPR017947">
    <property type="entry name" value="AryldialkylPase_Zn-BS"/>
</dbReference>
<evidence type="ECO:0000256" key="7">
    <source>
        <dbReference type="SAM" id="Phobius"/>
    </source>
</evidence>
<name>A0A381N561_9ZZZZ</name>
<feature type="transmembrane region" description="Helical" evidence="7">
    <location>
        <begin position="281"/>
        <end position="301"/>
    </location>
</feature>
<evidence type="ECO:0000256" key="3">
    <source>
        <dbReference type="ARBA" id="ARBA00022475"/>
    </source>
</evidence>
<dbReference type="GO" id="GO:0005886">
    <property type="term" value="C:plasma membrane"/>
    <property type="evidence" value="ECO:0007669"/>
    <property type="project" value="UniProtKB-SubCell"/>
</dbReference>
<dbReference type="InterPro" id="IPR011701">
    <property type="entry name" value="MFS"/>
</dbReference>
<accession>A0A381N561</accession>
<feature type="transmembrane region" description="Helical" evidence="7">
    <location>
        <begin position="423"/>
        <end position="443"/>
    </location>
</feature>
<keyword evidence="4 7" id="KW-0812">Transmembrane</keyword>
<feature type="domain" description="Major facilitator superfamily (MFS) profile" evidence="8">
    <location>
        <begin position="241"/>
        <end position="451"/>
    </location>
</feature>
<protein>
    <recommendedName>
        <fullName evidence="8">Major facilitator superfamily (MFS) profile domain-containing protein</fullName>
    </recommendedName>
</protein>
<dbReference type="GO" id="GO:0016788">
    <property type="term" value="F:hydrolase activity, acting on ester bonds"/>
    <property type="evidence" value="ECO:0007669"/>
    <property type="project" value="InterPro"/>
</dbReference>
<evidence type="ECO:0000256" key="6">
    <source>
        <dbReference type="ARBA" id="ARBA00023136"/>
    </source>
</evidence>
<dbReference type="InterPro" id="IPR020846">
    <property type="entry name" value="MFS_dom"/>
</dbReference>
<dbReference type="PROSITE" id="PS01322">
    <property type="entry name" value="PHOSPHOTRIESTERASE_1"/>
    <property type="match status" value="1"/>
</dbReference>
<dbReference type="CDD" id="cd06173">
    <property type="entry name" value="MFS_MefA_like"/>
    <property type="match status" value="1"/>
</dbReference>
<gene>
    <name evidence="9" type="ORF">METZ01_LOCUS2595</name>
</gene>
<feature type="transmembrane region" description="Helical" evidence="7">
    <location>
        <begin position="371"/>
        <end position="393"/>
    </location>
</feature>
<keyword evidence="5 7" id="KW-1133">Transmembrane helix</keyword>
<reference evidence="9" key="1">
    <citation type="submission" date="2018-05" db="EMBL/GenBank/DDBJ databases">
        <authorList>
            <person name="Lanie J.A."/>
            <person name="Ng W.-L."/>
            <person name="Kazmierczak K.M."/>
            <person name="Andrzejewski T.M."/>
            <person name="Davidsen T.M."/>
            <person name="Wayne K.J."/>
            <person name="Tettelin H."/>
            <person name="Glass J.I."/>
            <person name="Rusch D."/>
            <person name="Podicherti R."/>
            <person name="Tsui H.-C.T."/>
            <person name="Winkler M.E."/>
        </authorList>
    </citation>
    <scope>NUCLEOTIDE SEQUENCE</scope>
</reference>
<feature type="transmembrane region" description="Helical" evidence="7">
    <location>
        <begin position="249"/>
        <end position="269"/>
    </location>
</feature>
<dbReference type="PROSITE" id="PS50850">
    <property type="entry name" value="MFS"/>
    <property type="match status" value="1"/>
</dbReference>